<dbReference type="AlphaFoldDB" id="A0A1M7CCY7"/>
<evidence type="ECO:0000256" key="10">
    <source>
        <dbReference type="HAMAP-Rule" id="MF_00366"/>
    </source>
</evidence>
<dbReference type="RefSeq" id="WP_072708396.1">
    <property type="nucleotide sequence ID" value="NZ_FRCF01000002.1"/>
</dbReference>
<evidence type="ECO:0000256" key="1">
    <source>
        <dbReference type="ARBA" id="ARBA00006711"/>
    </source>
</evidence>
<dbReference type="STRING" id="1123231.SAMN02745189_00748"/>
<proteinExistence type="inferred from homology"/>
<keyword evidence="4 10" id="KW-0240">DNA-directed RNA polymerase</keyword>
<dbReference type="GO" id="GO:0000428">
    <property type="term" value="C:DNA-directed RNA polymerase complex"/>
    <property type="evidence" value="ECO:0007669"/>
    <property type="project" value="UniProtKB-KW"/>
</dbReference>
<dbReference type="Proteomes" id="UP000184206">
    <property type="component" value="Unassembled WGS sequence"/>
</dbReference>
<gene>
    <name evidence="10" type="primary">rpoZ</name>
    <name evidence="11" type="ORF">SAMN02745189_00748</name>
</gene>
<sequence length="64" mass="7390">MLYPPVHELKKTVDSKYLVVTLAAKRARELQDYPDRTALDEYESLKTVGMALEEIAENRVRPLN</sequence>
<dbReference type="SUPFAM" id="SSF63562">
    <property type="entry name" value="RPB6/omega subunit-like"/>
    <property type="match status" value="1"/>
</dbReference>
<protein>
    <recommendedName>
        <fullName evidence="3 10">DNA-directed RNA polymerase subunit omega</fullName>
        <shortName evidence="10">RNAP omega subunit</shortName>
        <ecNumber evidence="2 10">2.7.7.6</ecNumber>
    </recommendedName>
    <alternativeName>
        <fullName evidence="10">RNA polymerase omega subunit</fullName>
    </alternativeName>
    <alternativeName>
        <fullName evidence="8 10">Transcriptase subunit omega</fullName>
    </alternativeName>
</protein>
<evidence type="ECO:0000256" key="6">
    <source>
        <dbReference type="ARBA" id="ARBA00022695"/>
    </source>
</evidence>
<evidence type="ECO:0000256" key="9">
    <source>
        <dbReference type="ARBA" id="ARBA00048552"/>
    </source>
</evidence>
<dbReference type="GO" id="GO:0003677">
    <property type="term" value="F:DNA binding"/>
    <property type="evidence" value="ECO:0007669"/>
    <property type="project" value="UniProtKB-UniRule"/>
</dbReference>
<keyword evidence="7 10" id="KW-0804">Transcription</keyword>
<comment type="similarity">
    <text evidence="1 10">Belongs to the RNA polymerase subunit omega family.</text>
</comment>
<organism evidence="11 12">
    <name type="scientific">Lacicoccus alkaliphilus DSM 16010</name>
    <dbReference type="NCBI Taxonomy" id="1123231"/>
    <lineage>
        <taxon>Bacteria</taxon>
        <taxon>Bacillati</taxon>
        <taxon>Bacillota</taxon>
        <taxon>Bacilli</taxon>
        <taxon>Bacillales</taxon>
        <taxon>Salinicoccaceae</taxon>
        <taxon>Lacicoccus</taxon>
    </lineage>
</organism>
<dbReference type="HAMAP" id="MF_00366">
    <property type="entry name" value="RNApol_bact_RpoZ"/>
    <property type="match status" value="1"/>
</dbReference>
<dbReference type="PANTHER" id="PTHR34476:SF1">
    <property type="entry name" value="DNA-DIRECTED RNA POLYMERASE SUBUNIT OMEGA"/>
    <property type="match status" value="1"/>
</dbReference>
<dbReference type="PANTHER" id="PTHR34476">
    <property type="entry name" value="DNA-DIRECTED RNA POLYMERASE SUBUNIT OMEGA"/>
    <property type="match status" value="1"/>
</dbReference>
<evidence type="ECO:0000256" key="4">
    <source>
        <dbReference type="ARBA" id="ARBA00022478"/>
    </source>
</evidence>
<dbReference type="SMART" id="SM01409">
    <property type="entry name" value="RNA_pol_Rpb6"/>
    <property type="match status" value="1"/>
</dbReference>
<keyword evidence="5 10" id="KW-0808">Transferase</keyword>
<dbReference type="Gene3D" id="3.90.940.10">
    <property type="match status" value="1"/>
</dbReference>
<dbReference type="EC" id="2.7.7.6" evidence="2 10"/>
<dbReference type="OrthoDB" id="9815459at2"/>
<keyword evidence="12" id="KW-1185">Reference proteome</keyword>
<dbReference type="GO" id="GO:0003899">
    <property type="term" value="F:DNA-directed RNA polymerase activity"/>
    <property type="evidence" value="ECO:0007669"/>
    <property type="project" value="UniProtKB-UniRule"/>
</dbReference>
<dbReference type="NCBIfam" id="TIGR00690">
    <property type="entry name" value="rpoZ"/>
    <property type="match status" value="1"/>
</dbReference>
<dbReference type="InterPro" id="IPR003716">
    <property type="entry name" value="DNA-dir_RNA_pol_omega"/>
</dbReference>
<evidence type="ECO:0000313" key="11">
    <source>
        <dbReference type="EMBL" id="SHL65111.1"/>
    </source>
</evidence>
<keyword evidence="6 10" id="KW-0548">Nucleotidyltransferase</keyword>
<evidence type="ECO:0000256" key="7">
    <source>
        <dbReference type="ARBA" id="ARBA00023163"/>
    </source>
</evidence>
<comment type="function">
    <text evidence="10">Promotes RNA polymerase assembly. Latches the N- and C-terminal regions of the beta' subunit thereby facilitating its interaction with the beta and alpha subunits.</text>
</comment>
<evidence type="ECO:0000313" key="12">
    <source>
        <dbReference type="Proteomes" id="UP000184206"/>
    </source>
</evidence>
<dbReference type="InterPro" id="IPR006110">
    <property type="entry name" value="Pol_omega/Rpo6/RPB6"/>
</dbReference>
<dbReference type="Pfam" id="PF01192">
    <property type="entry name" value="RNA_pol_Rpb6"/>
    <property type="match status" value="1"/>
</dbReference>
<dbReference type="GO" id="GO:0006351">
    <property type="term" value="P:DNA-templated transcription"/>
    <property type="evidence" value="ECO:0007669"/>
    <property type="project" value="UniProtKB-UniRule"/>
</dbReference>
<comment type="catalytic activity">
    <reaction evidence="9 10">
        <text>RNA(n) + a ribonucleoside 5'-triphosphate = RNA(n+1) + diphosphate</text>
        <dbReference type="Rhea" id="RHEA:21248"/>
        <dbReference type="Rhea" id="RHEA-COMP:14527"/>
        <dbReference type="Rhea" id="RHEA-COMP:17342"/>
        <dbReference type="ChEBI" id="CHEBI:33019"/>
        <dbReference type="ChEBI" id="CHEBI:61557"/>
        <dbReference type="ChEBI" id="CHEBI:140395"/>
        <dbReference type="EC" id="2.7.7.6"/>
    </reaction>
</comment>
<evidence type="ECO:0000256" key="3">
    <source>
        <dbReference type="ARBA" id="ARBA00013725"/>
    </source>
</evidence>
<dbReference type="EMBL" id="FRCF01000002">
    <property type="protein sequence ID" value="SHL65111.1"/>
    <property type="molecule type" value="Genomic_DNA"/>
</dbReference>
<reference evidence="11 12" key="1">
    <citation type="submission" date="2016-11" db="EMBL/GenBank/DDBJ databases">
        <authorList>
            <person name="Jaros S."/>
            <person name="Januszkiewicz K."/>
            <person name="Wedrychowicz H."/>
        </authorList>
    </citation>
    <scope>NUCLEOTIDE SEQUENCE [LARGE SCALE GENOMIC DNA]</scope>
    <source>
        <strain evidence="11 12">DSM 16010</strain>
    </source>
</reference>
<dbReference type="InterPro" id="IPR036161">
    <property type="entry name" value="RPB6/omega-like_sf"/>
</dbReference>
<name>A0A1M7CCY7_9BACL</name>
<accession>A0A1M7CCY7</accession>
<evidence type="ECO:0000256" key="2">
    <source>
        <dbReference type="ARBA" id="ARBA00012418"/>
    </source>
</evidence>
<evidence type="ECO:0000256" key="8">
    <source>
        <dbReference type="ARBA" id="ARBA00029924"/>
    </source>
</evidence>
<evidence type="ECO:0000256" key="5">
    <source>
        <dbReference type="ARBA" id="ARBA00022679"/>
    </source>
</evidence>
<comment type="subunit">
    <text evidence="10">The RNAP catalytic core consists of 2 alpha, 1 beta, 1 beta' and 1 omega subunit. When a sigma factor is associated with the core the holoenzyme is formed, which can initiate transcription.</text>
</comment>